<feature type="transmembrane region" description="Helical" evidence="1">
    <location>
        <begin position="59"/>
        <end position="82"/>
    </location>
</feature>
<protein>
    <recommendedName>
        <fullName evidence="4">DUF998 domain-containing protein</fullName>
    </recommendedName>
</protein>
<dbReference type="EMBL" id="BAABLV010000026">
    <property type="protein sequence ID" value="GAA4899521.1"/>
    <property type="molecule type" value="Genomic_DNA"/>
</dbReference>
<evidence type="ECO:0000313" key="3">
    <source>
        <dbReference type="Proteomes" id="UP001501521"/>
    </source>
</evidence>
<name>A0ABP9FE14_9ACTN</name>
<keyword evidence="3" id="KW-1185">Reference proteome</keyword>
<accession>A0ABP9FE14</accession>
<sequence length="211" mass="21707">MTTTLNTTTPAAHTAQAAPAWLSGAAFAGAAGISSIALFDAATHGLTGAYSQFADGNGSWLFILGTLVHGLGYLALAAVLFLRSRDIDGGSGAVRWFRRLTAVCFAALGAVFLIGTFVHGPLMDEVGSAIGGVTFFGMFLFGAALGISLLATRRRTPAAWTLTAILSAAALLVLLALVAPDWAHPAYPETAVHFGAALLVLPQPRSGRRLA</sequence>
<dbReference type="RefSeq" id="WP_345581882.1">
    <property type="nucleotide sequence ID" value="NZ_BAABLV010000026.1"/>
</dbReference>
<evidence type="ECO:0000256" key="1">
    <source>
        <dbReference type="SAM" id="Phobius"/>
    </source>
</evidence>
<organism evidence="2 3">
    <name type="scientific">Tessaracoccus lubricantis</name>
    <dbReference type="NCBI Taxonomy" id="545543"/>
    <lineage>
        <taxon>Bacteria</taxon>
        <taxon>Bacillati</taxon>
        <taxon>Actinomycetota</taxon>
        <taxon>Actinomycetes</taxon>
        <taxon>Propionibacteriales</taxon>
        <taxon>Propionibacteriaceae</taxon>
        <taxon>Tessaracoccus</taxon>
    </lineage>
</organism>
<comment type="caution">
    <text evidence="2">The sequence shown here is derived from an EMBL/GenBank/DDBJ whole genome shotgun (WGS) entry which is preliminary data.</text>
</comment>
<feature type="transmembrane region" description="Helical" evidence="1">
    <location>
        <begin position="158"/>
        <end position="179"/>
    </location>
</feature>
<gene>
    <name evidence="2" type="ORF">GCM10025789_17200</name>
</gene>
<feature type="transmembrane region" description="Helical" evidence="1">
    <location>
        <begin position="129"/>
        <end position="151"/>
    </location>
</feature>
<evidence type="ECO:0008006" key="4">
    <source>
        <dbReference type="Google" id="ProtNLM"/>
    </source>
</evidence>
<reference evidence="3" key="1">
    <citation type="journal article" date="2019" name="Int. J. Syst. Evol. Microbiol.">
        <title>The Global Catalogue of Microorganisms (GCM) 10K type strain sequencing project: providing services to taxonomists for standard genome sequencing and annotation.</title>
        <authorList>
            <consortium name="The Broad Institute Genomics Platform"/>
            <consortium name="The Broad Institute Genome Sequencing Center for Infectious Disease"/>
            <person name="Wu L."/>
            <person name="Ma J."/>
        </authorList>
    </citation>
    <scope>NUCLEOTIDE SEQUENCE [LARGE SCALE GENOMIC DNA]</scope>
    <source>
        <strain evidence="3">JCM 19125</strain>
    </source>
</reference>
<feature type="transmembrane region" description="Helical" evidence="1">
    <location>
        <begin position="20"/>
        <end position="39"/>
    </location>
</feature>
<dbReference type="Proteomes" id="UP001501521">
    <property type="component" value="Unassembled WGS sequence"/>
</dbReference>
<keyword evidence="1" id="KW-0472">Membrane</keyword>
<evidence type="ECO:0000313" key="2">
    <source>
        <dbReference type="EMBL" id="GAA4899521.1"/>
    </source>
</evidence>
<keyword evidence="1" id="KW-1133">Transmembrane helix</keyword>
<proteinExistence type="predicted"/>
<feature type="transmembrane region" description="Helical" evidence="1">
    <location>
        <begin position="102"/>
        <end position="123"/>
    </location>
</feature>
<keyword evidence="1" id="KW-0812">Transmembrane</keyword>